<keyword evidence="1" id="KW-0812">Transmembrane</keyword>
<evidence type="ECO:0008006" key="4">
    <source>
        <dbReference type="Google" id="ProtNLM"/>
    </source>
</evidence>
<comment type="caution">
    <text evidence="2">The sequence shown here is derived from an EMBL/GenBank/DDBJ whole genome shotgun (WGS) entry which is preliminary data.</text>
</comment>
<feature type="transmembrane region" description="Helical" evidence="1">
    <location>
        <begin position="6"/>
        <end position="22"/>
    </location>
</feature>
<feature type="transmembrane region" description="Helical" evidence="1">
    <location>
        <begin position="34"/>
        <end position="52"/>
    </location>
</feature>
<keyword evidence="1" id="KW-1133">Transmembrane helix</keyword>
<sequence length="179" mass="19364">MSPQYFVDAILVIGLIVFLGRRQLTWRPVDISQMWRLPIILGVVGLAILGTTDGRFSALDVTLIAVELVTSLAIGAWMGAAAHFRRLPEPVRLGRDDRYLALYESRTAPWGLALWGLMIAARVGLAVIAHVSGAQLAASTGIILLAFAANRAGNTFVFAGRLTRHAAAPMTPYRDALRS</sequence>
<feature type="transmembrane region" description="Helical" evidence="1">
    <location>
        <begin position="64"/>
        <end position="87"/>
    </location>
</feature>
<gene>
    <name evidence="2" type="ORF">GOEFS_019_00040</name>
</gene>
<evidence type="ECO:0000313" key="2">
    <source>
        <dbReference type="EMBL" id="GAB17091.1"/>
    </source>
</evidence>
<name>H0QW90_9ACTN</name>
<dbReference type="STRING" id="1077974.GOEFS_019_00040"/>
<protein>
    <recommendedName>
        <fullName evidence="4">DUF1453 domain-containing protein</fullName>
    </recommendedName>
</protein>
<evidence type="ECO:0000313" key="3">
    <source>
        <dbReference type="Proteomes" id="UP000035034"/>
    </source>
</evidence>
<dbReference type="eggNOG" id="ENOG50345BI">
    <property type="taxonomic scope" value="Bacteria"/>
</dbReference>
<feature type="transmembrane region" description="Helical" evidence="1">
    <location>
        <begin position="134"/>
        <end position="152"/>
    </location>
</feature>
<keyword evidence="1" id="KW-0472">Membrane</keyword>
<dbReference type="RefSeq" id="WP_007316429.1">
    <property type="nucleotide sequence ID" value="NZ_BAEH01000019.1"/>
</dbReference>
<dbReference type="Proteomes" id="UP000035034">
    <property type="component" value="Unassembled WGS sequence"/>
</dbReference>
<dbReference type="OrthoDB" id="4878571at2"/>
<accession>H0QW90</accession>
<dbReference type="AlphaFoldDB" id="H0QW90"/>
<organism evidence="2 3">
    <name type="scientific">Gordonia effusa NBRC 100432</name>
    <dbReference type="NCBI Taxonomy" id="1077974"/>
    <lineage>
        <taxon>Bacteria</taxon>
        <taxon>Bacillati</taxon>
        <taxon>Actinomycetota</taxon>
        <taxon>Actinomycetes</taxon>
        <taxon>Mycobacteriales</taxon>
        <taxon>Gordoniaceae</taxon>
        <taxon>Gordonia</taxon>
    </lineage>
</organism>
<dbReference type="EMBL" id="BAEH01000019">
    <property type="protein sequence ID" value="GAB17091.1"/>
    <property type="molecule type" value="Genomic_DNA"/>
</dbReference>
<evidence type="ECO:0000256" key="1">
    <source>
        <dbReference type="SAM" id="Phobius"/>
    </source>
</evidence>
<reference evidence="2 3" key="1">
    <citation type="submission" date="2011-12" db="EMBL/GenBank/DDBJ databases">
        <title>Whole genome shotgun sequence of Gordonia effusa NBRC 100432.</title>
        <authorList>
            <person name="Yoshida I."/>
            <person name="Takarada H."/>
            <person name="Hosoyama A."/>
            <person name="Tsuchikane K."/>
            <person name="Katsumata H."/>
            <person name="Yamazaki S."/>
            <person name="Fujita N."/>
        </authorList>
    </citation>
    <scope>NUCLEOTIDE SEQUENCE [LARGE SCALE GENOMIC DNA]</scope>
    <source>
        <strain evidence="2 3">NBRC 100432</strain>
    </source>
</reference>
<keyword evidence="3" id="KW-1185">Reference proteome</keyword>
<feature type="transmembrane region" description="Helical" evidence="1">
    <location>
        <begin position="108"/>
        <end position="128"/>
    </location>
</feature>
<proteinExistence type="predicted"/>